<evidence type="ECO:0000313" key="3">
    <source>
        <dbReference type="EMBL" id="MFA9950846.1"/>
    </source>
</evidence>
<organism evidence="1 4">
    <name type="scientific">Dentiradicibacter hellwigii</name>
    <dbReference type="NCBI Taxonomy" id="3149053"/>
    <lineage>
        <taxon>Bacteria</taxon>
        <taxon>Pseudomonadati</taxon>
        <taxon>Pseudomonadota</taxon>
        <taxon>Betaproteobacteria</taxon>
        <taxon>Rhodocyclales</taxon>
        <taxon>Rhodocyclaceae</taxon>
        <taxon>Dentiradicibacter</taxon>
    </lineage>
</organism>
<dbReference type="Proteomes" id="UP001574673">
    <property type="component" value="Unassembled WGS sequence"/>
</dbReference>
<evidence type="ECO:0000313" key="1">
    <source>
        <dbReference type="EMBL" id="MFA9949170.1"/>
    </source>
</evidence>
<gene>
    <name evidence="1" type="ORF">ABCS64_02305</name>
    <name evidence="2" type="ORF">ABCS64_10910</name>
    <name evidence="3" type="ORF">ABCS64_11020</name>
</gene>
<reference evidence="1" key="2">
    <citation type="journal article" date="2025" name="Int. J. Syst. Evol. Microbiol.">
        <title>Dentiradicibacter hellwigii gen. nov., sp. nov., isolated from a secondary infected root canal in the human oral cavity.</title>
        <authorList>
            <person name="Bartsch S."/>
            <person name="Wittmer A."/>
            <person name="Weber A.K."/>
            <person name="Neumann-Schaal M."/>
            <person name="Wolf J."/>
            <person name="Gronow S."/>
            <person name="Turnbull J.D."/>
            <person name="Tennert C."/>
            <person name="Hacker G."/>
            <person name="Cieplik F."/>
            <person name="Al-Ahmad A."/>
        </authorList>
    </citation>
    <scope>NUCLEOTIDE SEQUENCE</scope>
    <source>
        <strain evidence="1">Wk13</strain>
    </source>
</reference>
<dbReference type="EMBL" id="JBEUWX010000003">
    <property type="protein sequence ID" value="MFA9950846.1"/>
    <property type="molecule type" value="Genomic_DNA"/>
</dbReference>
<evidence type="ECO:0000313" key="4">
    <source>
        <dbReference type="Proteomes" id="UP001574673"/>
    </source>
</evidence>
<comment type="caution">
    <text evidence="1">The sequence shown here is derived from an EMBL/GenBank/DDBJ whole genome shotgun (WGS) entry which is preliminary data.</text>
</comment>
<protein>
    <submittedName>
        <fullName evidence="1">Uncharacterized protein</fullName>
    </submittedName>
</protein>
<dbReference type="EMBL" id="JBEUWX010000002">
    <property type="protein sequence ID" value="MFA9949170.1"/>
    <property type="molecule type" value="Genomic_DNA"/>
</dbReference>
<dbReference type="EMBL" id="JBEUWX010000002">
    <property type="protein sequence ID" value="MFA9950824.1"/>
    <property type="molecule type" value="Genomic_DNA"/>
</dbReference>
<dbReference type="RefSeq" id="WP_418890315.1">
    <property type="nucleotide sequence ID" value="NZ_JBEUWX010000002.1"/>
</dbReference>
<sequence length="60" mass="7001">MRNEYCIEQKTQYQWEDIPEGDFASLDEALSGMRELETNLGWRNLRVKCPDGEIVYGQSS</sequence>
<proteinExistence type="predicted"/>
<keyword evidence="4" id="KW-1185">Reference proteome</keyword>
<name>A0ABV4UDP0_9RHOO</name>
<evidence type="ECO:0000313" key="2">
    <source>
        <dbReference type="EMBL" id="MFA9950824.1"/>
    </source>
</evidence>
<accession>A0ABV4UDP0</accession>
<reference evidence="4" key="1">
    <citation type="submission" date="2024-06" db="EMBL/GenBank/DDBJ databases">
        <title>Radixoralia hellwigii gen. nov., sp nov., isolated from a root canal in the human oral cavity.</title>
        <authorList>
            <person name="Bartsch S."/>
            <person name="Wittmer A."/>
            <person name="Schulz A.-K."/>
            <person name="Neumann-Schaal M."/>
            <person name="Wolf J."/>
            <person name="Gronow S."/>
            <person name="Tennert C."/>
            <person name="Haecker G."/>
            <person name="Cieplik F."/>
            <person name="Al-Ahmad A."/>
        </authorList>
    </citation>
    <scope>NUCLEOTIDE SEQUENCE [LARGE SCALE GENOMIC DNA]</scope>
    <source>
        <strain evidence="4">Wk13</strain>
    </source>
</reference>